<feature type="transmembrane region" description="Helical" evidence="7">
    <location>
        <begin position="300"/>
        <end position="318"/>
    </location>
</feature>
<keyword evidence="3" id="KW-0418">Kinase</keyword>
<keyword evidence="1" id="KW-0808">Transferase</keyword>
<keyword evidence="10" id="KW-1185">Reference proteome</keyword>
<dbReference type="GO" id="GO:0005524">
    <property type="term" value="F:ATP binding"/>
    <property type="evidence" value="ECO:0007669"/>
    <property type="project" value="UniProtKB-KW"/>
</dbReference>
<evidence type="ECO:0000313" key="9">
    <source>
        <dbReference type="EMBL" id="TYA13456.1"/>
    </source>
</evidence>
<feature type="transmembrane region" description="Helical" evidence="7">
    <location>
        <begin position="238"/>
        <end position="257"/>
    </location>
</feature>
<accession>A0A5D0CU07</accession>
<organism evidence="9 10">
    <name type="scientific">Paenibacillus faecis</name>
    <dbReference type="NCBI Taxonomy" id="862114"/>
    <lineage>
        <taxon>Bacteria</taxon>
        <taxon>Bacillati</taxon>
        <taxon>Bacillota</taxon>
        <taxon>Bacilli</taxon>
        <taxon>Bacillales</taxon>
        <taxon>Paenibacillaceae</taxon>
        <taxon>Paenibacillus</taxon>
    </lineage>
</organism>
<evidence type="ECO:0000256" key="3">
    <source>
        <dbReference type="ARBA" id="ARBA00022777"/>
    </source>
</evidence>
<keyword evidence="7" id="KW-0812">Transmembrane</keyword>
<keyword evidence="7" id="KW-1133">Transmembrane helix</keyword>
<dbReference type="Pfam" id="PF02518">
    <property type="entry name" value="HATPase_c"/>
    <property type="match status" value="1"/>
</dbReference>
<keyword evidence="4" id="KW-0067">ATP-binding</keyword>
<keyword evidence="5" id="KW-0902">Two-component regulatory system</keyword>
<dbReference type="GO" id="GO:0016301">
    <property type="term" value="F:kinase activity"/>
    <property type="evidence" value="ECO:0007669"/>
    <property type="project" value="UniProtKB-KW"/>
</dbReference>
<evidence type="ECO:0000256" key="7">
    <source>
        <dbReference type="SAM" id="Phobius"/>
    </source>
</evidence>
<feature type="domain" description="Histidine kinase" evidence="8">
    <location>
        <begin position="666"/>
        <end position="762"/>
    </location>
</feature>
<keyword evidence="6" id="KW-0175">Coiled coil</keyword>
<evidence type="ECO:0000313" key="10">
    <source>
        <dbReference type="Proteomes" id="UP000325218"/>
    </source>
</evidence>
<protein>
    <recommendedName>
        <fullName evidence="8">Histidine kinase domain-containing protein</fullName>
    </recommendedName>
</protein>
<gene>
    <name evidence="9" type="ORF">FRY98_12435</name>
</gene>
<sequence>MPLFNNKYHIRMVLAVLAFLCLAGYIHAESFRHPYIGALLEKTNSMWIVKEVNPSGKAAAWRMKPGDRVLTLDGEAAETRLGEKRSPVSLVEISAIGFKGVDGSVTLKSVATDAGDALKNGFAIGMELALLAIGLSAYRKNPNSRLVRQFTAINFVMALTILTLYSTELRLSDFILSLSAIWLPYMLLSFCVSFVIRSVSGRLRNLLRTFRLFCVLFSGYAVYAVAGEQIPGWIREAVHVVFLLALLLVVIAVGVYWRVIDRIEKNQALVLVTGLYFSLLPYVFLYALPDLIRGDALVSPEYALTGLVPLSSTMLYVLRKRSLIDMKLYMPRVLIHSLYFGAVFILFLLASRLPQPFWPALLFLAFLAVTLIYRTSLRWSGRNAGKRKEWLDRQTLKLSIQTAEARNIRDILRMIGEVMDRVMDVTGSCLIWRDGSRLIVHGTGAYASLTPEEGEWLDPGFLQARFDFIHIEPLRMDGENEFEGYLCVGPKRNSSLMGAEEKELIVSMRNEAIRLLINVRSLSGLQQEYQRAKEQNAAFERRVSDMRLERRMLMEAQHAERLRTTYFLHDQLLQNLIFLSRDLEELADRGKAEPKRVETWLKCVYDSQRDIRLLCDDLHPAIADKAGLEEALHWLLRSVEETGIHTTLSYEWGLAEPPDRLLRSNLFRMIRELTNNALKHADATSLEVRVRSHPEEGIHCLVSDNGRGFDPVTLYRDSRFLQEKHIGLISVNAQIEYLGGEMEIQAAPGKGTRVMLKLSAYEREEKHDGKLG</sequence>
<evidence type="ECO:0000256" key="5">
    <source>
        <dbReference type="ARBA" id="ARBA00023012"/>
    </source>
</evidence>
<dbReference type="PANTHER" id="PTHR24421">
    <property type="entry name" value="NITRATE/NITRITE SENSOR PROTEIN NARX-RELATED"/>
    <property type="match status" value="1"/>
</dbReference>
<dbReference type="GO" id="GO:0000160">
    <property type="term" value="P:phosphorelay signal transduction system"/>
    <property type="evidence" value="ECO:0007669"/>
    <property type="project" value="UniProtKB-KW"/>
</dbReference>
<evidence type="ECO:0000259" key="8">
    <source>
        <dbReference type="PROSITE" id="PS50109"/>
    </source>
</evidence>
<name>A0A5D0CU07_9BACL</name>
<dbReference type="InterPro" id="IPR005467">
    <property type="entry name" value="His_kinase_dom"/>
</dbReference>
<dbReference type="AlphaFoldDB" id="A0A5D0CU07"/>
<reference evidence="9 10" key="1">
    <citation type="submission" date="2019-08" db="EMBL/GenBank/DDBJ databases">
        <title>Genome sequencing of Paenibacillus faecis DSM 23593(T).</title>
        <authorList>
            <person name="Kook J.-K."/>
            <person name="Park S.-N."/>
            <person name="Lim Y.K."/>
        </authorList>
    </citation>
    <scope>NUCLEOTIDE SEQUENCE [LARGE SCALE GENOMIC DNA]</scope>
    <source>
        <strain evidence="9 10">DSM 23593</strain>
    </source>
</reference>
<comment type="caution">
    <text evidence="9">The sequence shown here is derived from an EMBL/GenBank/DDBJ whole genome shotgun (WGS) entry which is preliminary data.</text>
</comment>
<keyword evidence="7" id="KW-0472">Membrane</keyword>
<feature type="transmembrane region" description="Helical" evidence="7">
    <location>
        <begin position="330"/>
        <end position="350"/>
    </location>
</feature>
<feature type="transmembrane region" description="Helical" evidence="7">
    <location>
        <begin position="174"/>
        <end position="196"/>
    </location>
</feature>
<dbReference type="CDD" id="cd16917">
    <property type="entry name" value="HATPase_UhpB-NarQ-NarX-like"/>
    <property type="match status" value="1"/>
</dbReference>
<dbReference type="OrthoDB" id="9768405at2"/>
<dbReference type="Gene3D" id="3.30.565.10">
    <property type="entry name" value="Histidine kinase-like ATPase, C-terminal domain"/>
    <property type="match status" value="1"/>
</dbReference>
<dbReference type="SUPFAM" id="SSF55874">
    <property type="entry name" value="ATPase domain of HSP90 chaperone/DNA topoisomerase II/histidine kinase"/>
    <property type="match status" value="1"/>
</dbReference>
<feature type="transmembrane region" description="Helical" evidence="7">
    <location>
        <begin position="150"/>
        <end position="168"/>
    </location>
</feature>
<feature type="transmembrane region" description="Helical" evidence="7">
    <location>
        <begin position="269"/>
        <end position="288"/>
    </location>
</feature>
<evidence type="ECO:0000256" key="4">
    <source>
        <dbReference type="ARBA" id="ARBA00022840"/>
    </source>
</evidence>
<dbReference type="PROSITE" id="PS50109">
    <property type="entry name" value="HIS_KIN"/>
    <property type="match status" value="1"/>
</dbReference>
<evidence type="ECO:0000256" key="1">
    <source>
        <dbReference type="ARBA" id="ARBA00022679"/>
    </source>
</evidence>
<dbReference type="InterPro" id="IPR036890">
    <property type="entry name" value="HATPase_C_sf"/>
</dbReference>
<feature type="transmembrane region" description="Helical" evidence="7">
    <location>
        <begin position="121"/>
        <end position="138"/>
    </location>
</feature>
<dbReference type="EMBL" id="VSDO01000002">
    <property type="protein sequence ID" value="TYA13456.1"/>
    <property type="molecule type" value="Genomic_DNA"/>
</dbReference>
<evidence type="ECO:0000256" key="6">
    <source>
        <dbReference type="SAM" id="Coils"/>
    </source>
</evidence>
<feature type="coiled-coil region" evidence="6">
    <location>
        <begin position="522"/>
        <end position="589"/>
    </location>
</feature>
<dbReference type="InterPro" id="IPR050482">
    <property type="entry name" value="Sensor_HK_TwoCompSys"/>
</dbReference>
<dbReference type="SMART" id="SM00387">
    <property type="entry name" value="HATPase_c"/>
    <property type="match status" value="1"/>
</dbReference>
<dbReference type="Proteomes" id="UP000325218">
    <property type="component" value="Unassembled WGS sequence"/>
</dbReference>
<evidence type="ECO:0000256" key="2">
    <source>
        <dbReference type="ARBA" id="ARBA00022741"/>
    </source>
</evidence>
<dbReference type="RefSeq" id="WP_148452149.1">
    <property type="nucleotide sequence ID" value="NZ_VSDO01000002.1"/>
</dbReference>
<dbReference type="InterPro" id="IPR003594">
    <property type="entry name" value="HATPase_dom"/>
</dbReference>
<keyword evidence="2" id="KW-0547">Nucleotide-binding</keyword>
<feature type="transmembrane region" description="Helical" evidence="7">
    <location>
        <begin position="356"/>
        <end position="373"/>
    </location>
</feature>
<feature type="transmembrane region" description="Helical" evidence="7">
    <location>
        <begin position="208"/>
        <end position="226"/>
    </location>
</feature>
<proteinExistence type="predicted"/>